<dbReference type="EMBL" id="JAUSTY010000005">
    <property type="protein sequence ID" value="MDQ0165767.1"/>
    <property type="molecule type" value="Genomic_DNA"/>
</dbReference>
<keyword evidence="2" id="KW-1185">Reference proteome</keyword>
<name>A0ABT9VY67_9BACI</name>
<evidence type="ECO:0000313" key="2">
    <source>
        <dbReference type="Proteomes" id="UP001235840"/>
    </source>
</evidence>
<sequence length="133" mass="14890">MQDSDRSELMKITSTSIFLLIILILSGCSKVLEPPYQYGNNPINAANLGFAAQDREWLYYVNHENMIARTNGTVTETYDDAYGRGLNVTGDPYTLLEAHIIMKGNLAFRGCTKKIPIVWISLLTHLVSIPLLL</sequence>
<gene>
    <name evidence="1" type="ORF">J2S11_001668</name>
</gene>
<reference evidence="1 2" key="1">
    <citation type="submission" date="2023-07" db="EMBL/GenBank/DDBJ databases">
        <title>Genomic Encyclopedia of Type Strains, Phase IV (KMG-IV): sequencing the most valuable type-strain genomes for metagenomic binning, comparative biology and taxonomic classification.</title>
        <authorList>
            <person name="Goeker M."/>
        </authorList>
    </citation>
    <scope>NUCLEOTIDE SEQUENCE [LARGE SCALE GENOMIC DNA]</scope>
    <source>
        <strain evidence="1 2">DSM 12751</strain>
    </source>
</reference>
<dbReference type="Proteomes" id="UP001235840">
    <property type="component" value="Unassembled WGS sequence"/>
</dbReference>
<dbReference type="PROSITE" id="PS51257">
    <property type="entry name" value="PROKAR_LIPOPROTEIN"/>
    <property type="match status" value="1"/>
</dbReference>
<evidence type="ECO:0000313" key="1">
    <source>
        <dbReference type="EMBL" id="MDQ0165767.1"/>
    </source>
</evidence>
<comment type="caution">
    <text evidence="1">The sequence shown here is derived from an EMBL/GenBank/DDBJ whole genome shotgun (WGS) entry which is preliminary data.</text>
</comment>
<organism evidence="1 2">
    <name type="scientific">Caldalkalibacillus horti</name>
    <dbReference type="NCBI Taxonomy" id="77523"/>
    <lineage>
        <taxon>Bacteria</taxon>
        <taxon>Bacillati</taxon>
        <taxon>Bacillota</taxon>
        <taxon>Bacilli</taxon>
        <taxon>Bacillales</taxon>
        <taxon>Bacillaceae</taxon>
        <taxon>Caldalkalibacillus</taxon>
    </lineage>
</organism>
<accession>A0ABT9VY67</accession>
<protein>
    <submittedName>
        <fullName evidence="1">Uncharacterized protein</fullName>
    </submittedName>
</protein>
<proteinExistence type="predicted"/>